<reference evidence="2" key="1">
    <citation type="journal article" date="2014" name="Int. J. Syst. Evol. Microbiol.">
        <title>Complete genome sequence of Corynebacterium casei LMG S-19264T (=DSM 44701T), isolated from a smear-ripened cheese.</title>
        <authorList>
            <consortium name="US DOE Joint Genome Institute (JGI-PGF)"/>
            <person name="Walter F."/>
            <person name="Albersmeier A."/>
            <person name="Kalinowski J."/>
            <person name="Ruckert C."/>
        </authorList>
    </citation>
    <scope>NUCLEOTIDE SEQUENCE</scope>
    <source>
        <strain evidence="2">JCM 3172</strain>
    </source>
</reference>
<dbReference type="EMBL" id="BMQQ01000001">
    <property type="protein sequence ID" value="GGT13271.1"/>
    <property type="molecule type" value="Genomic_DNA"/>
</dbReference>
<gene>
    <name evidence="2" type="ORF">GCM10014713_02230</name>
</gene>
<protein>
    <submittedName>
        <fullName evidence="2">Uncharacterized protein</fullName>
    </submittedName>
</protein>
<name>A0A918GX12_9ACTN</name>
<dbReference type="Proteomes" id="UP000619486">
    <property type="component" value="Unassembled WGS sequence"/>
</dbReference>
<evidence type="ECO:0000313" key="3">
    <source>
        <dbReference type="Proteomes" id="UP000619486"/>
    </source>
</evidence>
<dbReference type="AlphaFoldDB" id="A0A918GX12"/>
<reference evidence="2" key="2">
    <citation type="submission" date="2020-09" db="EMBL/GenBank/DDBJ databases">
        <authorList>
            <person name="Sun Q."/>
            <person name="Ohkuma M."/>
        </authorList>
    </citation>
    <scope>NUCLEOTIDE SEQUENCE</scope>
    <source>
        <strain evidence="2">JCM 3172</strain>
    </source>
</reference>
<evidence type="ECO:0000256" key="1">
    <source>
        <dbReference type="SAM" id="MobiDB-lite"/>
    </source>
</evidence>
<sequence length="136" mass="14466">MSPPPVMGPPLVAVAAGAMSPRAAMAVAATARARAARIVEPPVKGAPKRCSGKFDEYASHDAPSQDGMKLACRRSATPVRRHAGAGLPNLTDPQVTPHQNAYMVMTRMDHPAVTRPRPCARPERGRPLPRHPFAPP</sequence>
<keyword evidence="3" id="KW-1185">Reference proteome</keyword>
<accession>A0A918GX12</accession>
<organism evidence="2 3">
    <name type="scientific">Streptomyces purpureus</name>
    <dbReference type="NCBI Taxonomy" id="1951"/>
    <lineage>
        <taxon>Bacteria</taxon>
        <taxon>Bacillati</taxon>
        <taxon>Actinomycetota</taxon>
        <taxon>Actinomycetes</taxon>
        <taxon>Kitasatosporales</taxon>
        <taxon>Streptomycetaceae</taxon>
        <taxon>Streptomyces</taxon>
    </lineage>
</organism>
<feature type="region of interest" description="Disordered" evidence="1">
    <location>
        <begin position="82"/>
        <end position="136"/>
    </location>
</feature>
<comment type="caution">
    <text evidence="2">The sequence shown here is derived from an EMBL/GenBank/DDBJ whole genome shotgun (WGS) entry which is preliminary data.</text>
</comment>
<evidence type="ECO:0000313" key="2">
    <source>
        <dbReference type="EMBL" id="GGT13271.1"/>
    </source>
</evidence>
<proteinExistence type="predicted"/>